<accession>A0AAN2BYW6</accession>
<name>A0AAN2BYW6_9PROT</name>
<proteinExistence type="predicted"/>
<keyword evidence="2" id="KW-1185">Reference proteome</keyword>
<sequence>MSHTHSPTGINQDYFQVEKNQDLALRLFRYYYRAHQNTGKLFDDVPDFFLVDPAVLNGAELTTRASDKLILDDCIHRAQERQGYVGVSKRKNPKLNYYWLELTVLPFMLGDSVTENNRSEFFHVLSNFIEYTKQHPKAYGDITAEIDSDKDLALMLKEINKQGGSLNALLAIYALERLVRFNANWPISEVNKLLMTLKDNDQSWCEVFFEYLIYVMGRKGKGGG</sequence>
<reference evidence="1 2" key="1">
    <citation type="journal article" date="2022" name="Int. J. Syst. Evol. Microbiol.">
        <title>&lt;i&gt;Sideroxyarcus emersonii&lt;/i&gt; gen. nov. sp. nov., a neutrophilic, microaerobic iron- and thiosulfate-oxidizing bacterium isolated from iron-rich wetland sediment.</title>
        <authorList>
            <person name="Kato S."/>
            <person name="Itoh T."/>
            <person name="Iino T."/>
            <person name="Ohkuma M."/>
        </authorList>
    </citation>
    <scope>NUCLEOTIDE SEQUENCE [LARGE SCALE GENOMIC DNA]</scope>
    <source>
        <strain evidence="1 2">MIZ01</strain>
    </source>
</reference>
<gene>
    <name evidence="1" type="ORF">MIZ01_1267</name>
</gene>
<dbReference type="KEGG" id="seme:MIZ01_1267"/>
<dbReference type="AlphaFoldDB" id="A0AAN2BYW6"/>
<evidence type="ECO:0000313" key="2">
    <source>
        <dbReference type="Proteomes" id="UP001320326"/>
    </source>
</evidence>
<dbReference type="Proteomes" id="UP001320326">
    <property type="component" value="Chromosome"/>
</dbReference>
<protein>
    <submittedName>
        <fullName evidence="1">Uncharacterized protein</fullName>
    </submittedName>
</protein>
<evidence type="ECO:0000313" key="1">
    <source>
        <dbReference type="EMBL" id="BCK87488.1"/>
    </source>
</evidence>
<organism evidence="1 2">
    <name type="scientific">Sideroxyarcus emersonii</name>
    <dbReference type="NCBI Taxonomy" id="2764705"/>
    <lineage>
        <taxon>Bacteria</taxon>
        <taxon>Pseudomonadati</taxon>
        <taxon>Pseudomonadota</taxon>
        <taxon>Betaproteobacteria</taxon>
        <taxon>Nitrosomonadales</taxon>
        <taxon>Gallionellaceae</taxon>
        <taxon>Sideroxyarcus</taxon>
    </lineage>
</organism>
<dbReference type="RefSeq" id="WP_237248601.1">
    <property type="nucleotide sequence ID" value="NZ_AP023423.1"/>
</dbReference>
<dbReference type="EMBL" id="AP023423">
    <property type="protein sequence ID" value="BCK87488.1"/>
    <property type="molecule type" value="Genomic_DNA"/>
</dbReference>